<name>A0A1J4KUR3_9EUKA</name>
<dbReference type="RefSeq" id="XP_068368147.1">
    <property type="nucleotide sequence ID" value="XM_068497858.1"/>
</dbReference>
<dbReference type="Gene3D" id="1.10.510.10">
    <property type="entry name" value="Transferase(Phosphotransferase) domain 1"/>
    <property type="match status" value="1"/>
</dbReference>
<evidence type="ECO:0000256" key="4">
    <source>
        <dbReference type="RuleBase" id="RU000304"/>
    </source>
</evidence>
<keyword evidence="6" id="KW-0808">Transferase</keyword>
<keyword evidence="6" id="KW-0418">Kinase</keyword>
<dbReference type="Proteomes" id="UP000179807">
    <property type="component" value="Unassembled WGS sequence"/>
</dbReference>
<proteinExistence type="inferred from homology"/>
<dbReference type="AlphaFoldDB" id="A0A1J4KUR3"/>
<dbReference type="Pfam" id="PF00069">
    <property type="entry name" value="Pkinase"/>
    <property type="match status" value="1"/>
</dbReference>
<evidence type="ECO:0000256" key="3">
    <source>
        <dbReference type="PROSITE-ProRule" id="PRU10141"/>
    </source>
</evidence>
<accession>A0A1J4KUR3</accession>
<dbReference type="PANTHER" id="PTHR24362">
    <property type="entry name" value="SERINE/THREONINE-PROTEIN KINASE NEK"/>
    <property type="match status" value="1"/>
</dbReference>
<dbReference type="EMBL" id="MLAK01000282">
    <property type="protein sequence ID" value="OHT15011.1"/>
    <property type="molecule type" value="Genomic_DNA"/>
</dbReference>
<gene>
    <name evidence="6" type="ORF">TRFO_14499</name>
</gene>
<evidence type="ECO:0000313" key="7">
    <source>
        <dbReference type="Proteomes" id="UP000179807"/>
    </source>
</evidence>
<dbReference type="InterPro" id="IPR008271">
    <property type="entry name" value="Ser/Thr_kinase_AS"/>
</dbReference>
<feature type="binding site" evidence="3">
    <location>
        <position position="41"/>
    </location>
    <ligand>
        <name>ATP</name>
        <dbReference type="ChEBI" id="CHEBI:30616"/>
    </ligand>
</feature>
<dbReference type="PANTHER" id="PTHR24362:SF309">
    <property type="entry name" value="PROTEIN KINASE DOMAIN-CONTAINING PROTEIN"/>
    <property type="match status" value="1"/>
</dbReference>
<dbReference type="InterPro" id="IPR011009">
    <property type="entry name" value="Kinase-like_dom_sf"/>
</dbReference>
<dbReference type="VEuPathDB" id="TrichDB:TRFO_14499"/>
<keyword evidence="4" id="KW-0723">Serine/threonine-protein kinase</keyword>
<dbReference type="PROSITE" id="PS00108">
    <property type="entry name" value="PROTEIN_KINASE_ST"/>
    <property type="match status" value="1"/>
</dbReference>
<dbReference type="PROSITE" id="PS00107">
    <property type="entry name" value="PROTEIN_KINASE_ATP"/>
    <property type="match status" value="1"/>
</dbReference>
<reference evidence="6" key="1">
    <citation type="submission" date="2016-10" db="EMBL/GenBank/DDBJ databases">
        <authorList>
            <person name="Benchimol M."/>
            <person name="Almeida L.G."/>
            <person name="Vasconcelos A.T."/>
            <person name="Perreira-Neves A."/>
            <person name="Rosa I.A."/>
            <person name="Tasca T."/>
            <person name="Bogo M.R."/>
            <person name="de Souza W."/>
        </authorList>
    </citation>
    <scope>NUCLEOTIDE SEQUENCE [LARGE SCALE GENOMIC DNA]</scope>
    <source>
        <strain evidence="6">K</strain>
    </source>
</reference>
<organism evidence="6 7">
    <name type="scientific">Tritrichomonas foetus</name>
    <dbReference type="NCBI Taxonomy" id="1144522"/>
    <lineage>
        <taxon>Eukaryota</taxon>
        <taxon>Metamonada</taxon>
        <taxon>Parabasalia</taxon>
        <taxon>Tritrichomonadida</taxon>
        <taxon>Tritrichomonadidae</taxon>
        <taxon>Tritrichomonas</taxon>
    </lineage>
</organism>
<evidence type="ECO:0000256" key="1">
    <source>
        <dbReference type="ARBA" id="ARBA00022741"/>
    </source>
</evidence>
<sequence>MLEALPITIHGYQFLEEIGKGGFSNVYLVYSSTYNQQFVAKVQKTEYERNSKQIRAFTAEVDALASLNHPNIIKLYDHFFENQYYIMILEYCPFGTLNDLMKEEKNKSGMNSENFKWFSRQIIEALNEVHKSNMSHHDIKPHNILIDGYGRPKLADFGLCLQNCKNDVLTSSFSGSLSFMAPEILQHQPFDPQKADMWSLGVMFMYMLTGELPFKIITSQEQLKRNIMNCSYDIHKILPRKINSIIRRLMMPDPNRRFTCEELLNLPFYEKITQNDQSRSFNSSISSLKMSTSCVATGLFRSCSNFNALKPNENFDQVSKIKTLSNYSLNKLTRQKTMAPRFHRKLNTFQ</sequence>
<dbReference type="FunFam" id="1.10.510.10:FF:000571">
    <property type="entry name" value="Maternal embryonic leucine zipper kinase"/>
    <property type="match status" value="1"/>
</dbReference>
<dbReference type="SMART" id="SM00220">
    <property type="entry name" value="S_TKc"/>
    <property type="match status" value="1"/>
</dbReference>
<dbReference type="GO" id="GO:0004674">
    <property type="term" value="F:protein serine/threonine kinase activity"/>
    <property type="evidence" value="ECO:0007669"/>
    <property type="project" value="UniProtKB-KW"/>
</dbReference>
<keyword evidence="2 3" id="KW-0067">ATP-binding</keyword>
<dbReference type="SUPFAM" id="SSF56112">
    <property type="entry name" value="Protein kinase-like (PK-like)"/>
    <property type="match status" value="1"/>
</dbReference>
<evidence type="ECO:0000259" key="5">
    <source>
        <dbReference type="PROSITE" id="PS50011"/>
    </source>
</evidence>
<evidence type="ECO:0000256" key="2">
    <source>
        <dbReference type="ARBA" id="ARBA00022840"/>
    </source>
</evidence>
<comment type="similarity">
    <text evidence="4">Belongs to the protein kinase superfamily.</text>
</comment>
<evidence type="ECO:0000313" key="6">
    <source>
        <dbReference type="EMBL" id="OHT15011.1"/>
    </source>
</evidence>
<dbReference type="InterPro" id="IPR017441">
    <property type="entry name" value="Protein_kinase_ATP_BS"/>
</dbReference>
<dbReference type="InterPro" id="IPR000719">
    <property type="entry name" value="Prot_kinase_dom"/>
</dbReference>
<dbReference type="GeneID" id="94832562"/>
<keyword evidence="1 3" id="KW-0547">Nucleotide-binding</keyword>
<keyword evidence="7" id="KW-1185">Reference proteome</keyword>
<comment type="caution">
    <text evidence="6">The sequence shown here is derived from an EMBL/GenBank/DDBJ whole genome shotgun (WGS) entry which is preliminary data.</text>
</comment>
<dbReference type="GO" id="GO:0005524">
    <property type="term" value="F:ATP binding"/>
    <property type="evidence" value="ECO:0007669"/>
    <property type="project" value="UniProtKB-UniRule"/>
</dbReference>
<dbReference type="OrthoDB" id="4062651at2759"/>
<protein>
    <submittedName>
        <fullName evidence="6">CAMK family protein kinase</fullName>
    </submittedName>
</protein>
<dbReference type="PROSITE" id="PS50011">
    <property type="entry name" value="PROTEIN_KINASE_DOM"/>
    <property type="match status" value="1"/>
</dbReference>
<feature type="domain" description="Protein kinase" evidence="5">
    <location>
        <begin position="12"/>
        <end position="269"/>
    </location>
</feature>